<name>A0A432M7U7_9GAMM</name>
<sequence>MSPADDVIDFYIVLLHYAAIERGSWLICAGPASHCLAVHEDQASAIAHARRMADYRVSAGRAAQIHVRDEGDRFWKTIWCSAGTEPKHP</sequence>
<organism evidence="1 2">
    <name type="scientific">Dyella choica</name>
    <dbReference type="NCBI Taxonomy" id="1927959"/>
    <lineage>
        <taxon>Bacteria</taxon>
        <taxon>Pseudomonadati</taxon>
        <taxon>Pseudomonadota</taxon>
        <taxon>Gammaproteobacteria</taxon>
        <taxon>Lysobacterales</taxon>
        <taxon>Rhodanobacteraceae</taxon>
        <taxon>Dyella</taxon>
    </lineage>
</organism>
<evidence type="ECO:0008006" key="3">
    <source>
        <dbReference type="Google" id="ProtNLM"/>
    </source>
</evidence>
<comment type="caution">
    <text evidence="1">The sequence shown here is derived from an EMBL/GenBank/DDBJ whole genome shotgun (WGS) entry which is preliminary data.</text>
</comment>
<keyword evidence="2" id="KW-1185">Reference proteome</keyword>
<proteinExistence type="predicted"/>
<dbReference type="Proteomes" id="UP000274358">
    <property type="component" value="Unassembled WGS sequence"/>
</dbReference>
<reference evidence="1 2" key="1">
    <citation type="submission" date="2018-12" db="EMBL/GenBank/DDBJ databases">
        <title>Dyella dinghuensis sp. nov. DHOA06 and Dyella choica sp. nov. 4M-K27, isolated from forest soil.</title>
        <authorList>
            <person name="Qiu L.-H."/>
            <person name="Gao Z.-H."/>
        </authorList>
    </citation>
    <scope>NUCLEOTIDE SEQUENCE [LARGE SCALE GENOMIC DNA]</scope>
    <source>
        <strain evidence="1 2">4M-K27</strain>
    </source>
</reference>
<evidence type="ECO:0000313" key="2">
    <source>
        <dbReference type="Proteomes" id="UP000274358"/>
    </source>
</evidence>
<gene>
    <name evidence="1" type="ORF">EKH80_06860</name>
</gene>
<evidence type="ECO:0000313" key="1">
    <source>
        <dbReference type="EMBL" id="RUL77593.1"/>
    </source>
</evidence>
<protein>
    <recommendedName>
        <fullName evidence="3">DUF2188 domain-containing protein</fullName>
    </recommendedName>
</protein>
<dbReference type="AlphaFoldDB" id="A0A432M7U7"/>
<accession>A0A432M7U7</accession>
<dbReference type="EMBL" id="RYYV01000004">
    <property type="protein sequence ID" value="RUL77593.1"/>
    <property type="molecule type" value="Genomic_DNA"/>
</dbReference>
<dbReference type="RefSeq" id="WP_126683988.1">
    <property type="nucleotide sequence ID" value="NZ_RYYV01000004.1"/>
</dbReference>